<accession>A0ABR3G8H9</accession>
<dbReference type="PANTHER" id="PTHR45700">
    <property type="entry name" value="UBIQUITIN-PROTEIN LIGASE E3C"/>
    <property type="match status" value="1"/>
</dbReference>
<gene>
    <name evidence="8" type="primary">HUL5</name>
    <name evidence="8" type="ORF">Q9L58_008863</name>
</gene>
<dbReference type="Pfam" id="PF00632">
    <property type="entry name" value="HECT"/>
    <property type="match status" value="1"/>
</dbReference>
<evidence type="ECO:0000256" key="1">
    <source>
        <dbReference type="ARBA" id="ARBA00000885"/>
    </source>
</evidence>
<evidence type="ECO:0000256" key="3">
    <source>
        <dbReference type="ARBA" id="ARBA00022679"/>
    </source>
</evidence>
<evidence type="ECO:0000256" key="4">
    <source>
        <dbReference type="ARBA" id="ARBA00022786"/>
    </source>
</evidence>
<dbReference type="Gene3D" id="3.90.1750.10">
    <property type="entry name" value="Hect, E3 ligase catalytic domains"/>
    <property type="match status" value="1"/>
</dbReference>
<feature type="compositionally biased region" description="Polar residues" evidence="6">
    <location>
        <begin position="1"/>
        <end position="19"/>
    </location>
</feature>
<feature type="domain" description="HECT" evidence="7">
    <location>
        <begin position="763"/>
        <end position="1156"/>
    </location>
</feature>
<comment type="catalytic activity">
    <reaction evidence="1">
        <text>S-ubiquitinyl-[E2 ubiquitin-conjugating enzyme]-L-cysteine + [acceptor protein]-L-lysine = [E2 ubiquitin-conjugating enzyme]-L-cysteine + N(6)-ubiquitinyl-[acceptor protein]-L-lysine.</text>
        <dbReference type="EC" id="2.3.2.26"/>
    </reaction>
</comment>
<proteinExistence type="predicted"/>
<feature type="region of interest" description="Disordered" evidence="6">
    <location>
        <begin position="340"/>
        <end position="362"/>
    </location>
</feature>
<dbReference type="InterPro" id="IPR044611">
    <property type="entry name" value="E3A/B/C-like"/>
</dbReference>
<organism evidence="8 9">
    <name type="scientific">Discina gigas</name>
    <dbReference type="NCBI Taxonomy" id="1032678"/>
    <lineage>
        <taxon>Eukaryota</taxon>
        <taxon>Fungi</taxon>
        <taxon>Dikarya</taxon>
        <taxon>Ascomycota</taxon>
        <taxon>Pezizomycotina</taxon>
        <taxon>Pezizomycetes</taxon>
        <taxon>Pezizales</taxon>
        <taxon>Discinaceae</taxon>
        <taxon>Discina</taxon>
    </lineage>
</organism>
<dbReference type="GO" id="GO:0061630">
    <property type="term" value="F:ubiquitin protein ligase activity"/>
    <property type="evidence" value="ECO:0007669"/>
    <property type="project" value="UniProtKB-EC"/>
</dbReference>
<sequence length="1156" mass="130618">MFPSFTGSSRKPRNVNLSGRKSAPPSRGPLLSRAPAHSTSLLNAQQERAQREAERQRLKAAITIQRVWRGRKATEAQRVQWRQEWDARFLGGNPAEWLQGIALFLAINHGGFGKRQRNRDSRDLERMRVLVVSVVAAIQRGEQCLAGGDPKRSRYLLRRFARLLIEALDEQIVRNDALGLLPWLAESLPELVDASYYRALSRVTASSRASPEAVLTAVLKPLKQKGDKVIEFYRVFAANYLTTPELPERLGRIGFEVLRVGVNTGMLVNAMEASPDAWTSTEIEERLWMLCYIIDFSLHQTTIDLTDETRRSTEDRNYIRVLSLLLSSVAREAGKRIDIEDVSMDHSDSEDEDTADSQPPRQPLPLFIKSRLQGLIQQSSVSSVFNHAMSSDCADTKTLASFALTLLLVFPARKEEVRMWLCLAETADGTSAVRFLWEAVKKTALFAGITRDHRVAVESLKKRTASGTADDEEWNLILLFVELYGFLLIVMDDDEFLAGGRGGKKERQLPLQEVGQMSIFLKNLAFAMYWSGGEIMGEDKPRGAGGEVFLKDESGRGWDVAYLRGQVTGLLRLVYTRDSRRRFLKKGSWLMTDRFNMEGFIPTVVLEEERRHQMENSDGEPEEESERQLDPVAVAAMNPYERRNLRLERMKRAQRKQHRNNYLAAITPRLEILQNLPFFIPFATRVQIFREFVLTDQKRRRGGFIDPDQWRAAVLSRSGGGVFPRHDGNLDGHDRLSQHHATIRRNHVFEDAFEQFWVLGEGLKEPIQITFVDRFGTEEAGIDGGGVTKEFLTGVCGEAFTPATSTDTDKVAQDDDIEEVDNAMDIGKNLFLENEQHFLYPNPTSVDELKEELRGMMGVVELDKVVKGLLTRYEFLGRVVGKCLYEGILVDVHFAGFFLLRWSQQSDAKSGAASASGVSVNDLRDLDEDLYRGLIKLKNYTDDVETDFALNFTITSRLPKSDKNITVELKPGGAEIPVTNANKLEYIHLVSRFRLSVQPAYQIAAFLKGINSIINPSWLSMFNQSELQTLVGGDTNTPIDVEDLRKNTVYGGVYAVGDDGMEHESVQLFWQVMRELTDAERRKVLKFVTSVARAPLLGFGVLRPRFSIRDAGEDQTRLCSASTCVNLLKMPRYMDPKILKEKLLYSINSNAGFDLS</sequence>
<name>A0ABR3G8H9_9PEZI</name>
<feature type="region of interest" description="Disordered" evidence="6">
    <location>
        <begin position="1"/>
        <end position="35"/>
    </location>
</feature>
<dbReference type="PROSITE" id="PS50096">
    <property type="entry name" value="IQ"/>
    <property type="match status" value="1"/>
</dbReference>
<dbReference type="GO" id="GO:0016874">
    <property type="term" value="F:ligase activity"/>
    <property type="evidence" value="ECO:0007669"/>
    <property type="project" value="UniProtKB-KW"/>
</dbReference>
<comment type="caution">
    <text evidence="8">The sequence shown here is derived from an EMBL/GenBank/DDBJ whole genome shotgun (WGS) entry which is preliminary data.</text>
</comment>
<dbReference type="PANTHER" id="PTHR45700:SF2">
    <property type="entry name" value="UBIQUITIN-PROTEIN LIGASE E3C"/>
    <property type="match status" value="1"/>
</dbReference>
<dbReference type="SMART" id="SM00119">
    <property type="entry name" value="HECTc"/>
    <property type="match status" value="1"/>
</dbReference>
<dbReference type="Gene3D" id="3.30.2410.10">
    <property type="entry name" value="Hect, E3 ligase catalytic domain"/>
    <property type="match status" value="1"/>
</dbReference>
<evidence type="ECO:0000256" key="2">
    <source>
        <dbReference type="ARBA" id="ARBA00012485"/>
    </source>
</evidence>
<protein>
    <recommendedName>
        <fullName evidence="2">HECT-type E3 ubiquitin transferase</fullName>
        <ecNumber evidence="2">2.3.2.26</ecNumber>
    </recommendedName>
</protein>
<dbReference type="PROSITE" id="PS50237">
    <property type="entry name" value="HECT"/>
    <property type="match status" value="1"/>
</dbReference>
<dbReference type="CDD" id="cd23767">
    <property type="entry name" value="IQCD"/>
    <property type="match status" value="1"/>
</dbReference>
<keyword evidence="8" id="KW-0012">Acyltransferase</keyword>
<evidence type="ECO:0000259" key="7">
    <source>
        <dbReference type="PROSITE" id="PS50237"/>
    </source>
</evidence>
<dbReference type="CDD" id="cd00078">
    <property type="entry name" value="HECTc"/>
    <property type="match status" value="1"/>
</dbReference>
<evidence type="ECO:0000256" key="5">
    <source>
        <dbReference type="PROSITE-ProRule" id="PRU00104"/>
    </source>
</evidence>
<keyword evidence="4 5" id="KW-0833">Ubl conjugation pathway</keyword>
<keyword evidence="8" id="KW-0436">Ligase</keyword>
<evidence type="ECO:0000313" key="9">
    <source>
        <dbReference type="Proteomes" id="UP001447188"/>
    </source>
</evidence>
<dbReference type="SUPFAM" id="SSF56204">
    <property type="entry name" value="Hect, E3 ligase catalytic domain"/>
    <property type="match status" value="1"/>
</dbReference>
<dbReference type="Proteomes" id="UP001447188">
    <property type="component" value="Unassembled WGS sequence"/>
</dbReference>
<evidence type="ECO:0000313" key="8">
    <source>
        <dbReference type="EMBL" id="KAL0632264.1"/>
    </source>
</evidence>
<dbReference type="Gene3D" id="3.30.2160.10">
    <property type="entry name" value="Hect, E3 ligase catalytic domain"/>
    <property type="match status" value="1"/>
</dbReference>
<keyword evidence="3 8" id="KW-0808">Transferase</keyword>
<dbReference type="InterPro" id="IPR000569">
    <property type="entry name" value="HECT_dom"/>
</dbReference>
<dbReference type="EC" id="2.3.2.26" evidence="2"/>
<feature type="active site" description="Glycyl thioester intermediate" evidence="5">
    <location>
        <position position="1124"/>
    </location>
</feature>
<evidence type="ECO:0000256" key="6">
    <source>
        <dbReference type="SAM" id="MobiDB-lite"/>
    </source>
</evidence>
<dbReference type="EMBL" id="JBBBZM010000178">
    <property type="protein sequence ID" value="KAL0632264.1"/>
    <property type="molecule type" value="Genomic_DNA"/>
</dbReference>
<reference evidence="8 9" key="1">
    <citation type="submission" date="2024-02" db="EMBL/GenBank/DDBJ databases">
        <title>Discinaceae phylogenomics.</title>
        <authorList>
            <person name="Dirks A.C."/>
            <person name="James T.Y."/>
        </authorList>
    </citation>
    <scope>NUCLEOTIDE SEQUENCE [LARGE SCALE GENOMIC DNA]</scope>
    <source>
        <strain evidence="8 9">ACD0624</strain>
    </source>
</reference>
<keyword evidence="9" id="KW-1185">Reference proteome</keyword>
<dbReference type="InterPro" id="IPR035983">
    <property type="entry name" value="Hect_E3_ubiquitin_ligase"/>
</dbReference>